<dbReference type="GO" id="GO:0016491">
    <property type="term" value="F:oxidoreductase activity"/>
    <property type="evidence" value="ECO:0007669"/>
    <property type="project" value="UniProtKB-KW"/>
</dbReference>
<protein>
    <submittedName>
        <fullName evidence="5">NDP-hexose-3-ketoreductase</fullName>
    </submittedName>
</protein>
<dbReference type="SUPFAM" id="SSF55347">
    <property type="entry name" value="Glyceraldehyde-3-phosphate dehydrogenase-like, C-terminal domain"/>
    <property type="match status" value="1"/>
</dbReference>
<dbReference type="InterPro" id="IPR000683">
    <property type="entry name" value="Gfo/Idh/MocA-like_OxRdtase_N"/>
</dbReference>
<organism evidence="5 6">
    <name type="scientific">Actinocrispum wychmicini</name>
    <dbReference type="NCBI Taxonomy" id="1213861"/>
    <lineage>
        <taxon>Bacteria</taxon>
        <taxon>Bacillati</taxon>
        <taxon>Actinomycetota</taxon>
        <taxon>Actinomycetes</taxon>
        <taxon>Pseudonocardiales</taxon>
        <taxon>Pseudonocardiaceae</taxon>
        <taxon>Actinocrispum</taxon>
    </lineage>
</organism>
<dbReference type="EMBL" id="SLWS01000002">
    <property type="protein sequence ID" value="TCO62045.1"/>
    <property type="molecule type" value="Genomic_DNA"/>
</dbReference>
<dbReference type="InterPro" id="IPR055170">
    <property type="entry name" value="GFO_IDH_MocA-like_dom"/>
</dbReference>
<dbReference type="RefSeq" id="WP_132113528.1">
    <property type="nucleotide sequence ID" value="NZ_SLWS01000002.1"/>
</dbReference>
<gene>
    <name evidence="5" type="ORF">EV192_102182</name>
</gene>
<proteinExistence type="inferred from homology"/>
<evidence type="ECO:0000313" key="5">
    <source>
        <dbReference type="EMBL" id="TCO62045.1"/>
    </source>
</evidence>
<dbReference type="GO" id="GO:0000166">
    <property type="term" value="F:nucleotide binding"/>
    <property type="evidence" value="ECO:0007669"/>
    <property type="project" value="InterPro"/>
</dbReference>
<dbReference type="InterPro" id="IPR050984">
    <property type="entry name" value="Gfo/Idh/MocA_domain"/>
</dbReference>
<dbReference type="OrthoDB" id="9815825at2"/>
<dbReference type="Pfam" id="PF01408">
    <property type="entry name" value="GFO_IDH_MocA"/>
    <property type="match status" value="1"/>
</dbReference>
<keyword evidence="6" id="KW-1185">Reference proteome</keyword>
<accession>A0A4R2K6R6</accession>
<dbReference type="Gene3D" id="3.30.360.10">
    <property type="entry name" value="Dihydrodipicolinate Reductase, domain 2"/>
    <property type="match status" value="1"/>
</dbReference>
<feature type="domain" description="Gfo/Idh/MocA-like oxidoreductase N-terminal" evidence="3">
    <location>
        <begin position="6"/>
        <end position="121"/>
    </location>
</feature>
<dbReference type="Gene3D" id="3.40.50.720">
    <property type="entry name" value="NAD(P)-binding Rossmann-like Domain"/>
    <property type="match status" value="1"/>
</dbReference>
<dbReference type="AlphaFoldDB" id="A0A4R2K6R6"/>
<evidence type="ECO:0000256" key="2">
    <source>
        <dbReference type="ARBA" id="ARBA00023002"/>
    </source>
</evidence>
<reference evidence="5 6" key="1">
    <citation type="submission" date="2019-03" db="EMBL/GenBank/DDBJ databases">
        <title>Genomic Encyclopedia of Type Strains, Phase IV (KMG-IV): sequencing the most valuable type-strain genomes for metagenomic binning, comparative biology and taxonomic classification.</title>
        <authorList>
            <person name="Goeker M."/>
        </authorList>
    </citation>
    <scope>NUCLEOTIDE SEQUENCE [LARGE SCALE GENOMIC DNA]</scope>
    <source>
        <strain evidence="5 6">DSM 45934</strain>
    </source>
</reference>
<dbReference type="PANTHER" id="PTHR22604:SF105">
    <property type="entry name" value="TRANS-1,2-DIHYDROBENZENE-1,2-DIOL DEHYDROGENASE"/>
    <property type="match status" value="1"/>
</dbReference>
<name>A0A4R2K6R6_9PSEU</name>
<dbReference type="PANTHER" id="PTHR22604">
    <property type="entry name" value="OXIDOREDUCTASES"/>
    <property type="match status" value="1"/>
</dbReference>
<dbReference type="SUPFAM" id="SSF51735">
    <property type="entry name" value="NAD(P)-binding Rossmann-fold domains"/>
    <property type="match status" value="1"/>
</dbReference>
<evidence type="ECO:0000259" key="4">
    <source>
        <dbReference type="Pfam" id="PF22725"/>
    </source>
</evidence>
<feature type="domain" description="GFO/IDH/MocA-like oxidoreductase" evidence="4">
    <location>
        <begin position="133"/>
        <end position="247"/>
    </location>
</feature>
<dbReference type="InterPro" id="IPR036291">
    <property type="entry name" value="NAD(P)-bd_dom_sf"/>
</dbReference>
<comment type="caution">
    <text evidence="5">The sequence shown here is derived from an EMBL/GenBank/DDBJ whole genome shotgun (WGS) entry which is preliminary data.</text>
</comment>
<evidence type="ECO:0000256" key="1">
    <source>
        <dbReference type="ARBA" id="ARBA00010928"/>
    </source>
</evidence>
<dbReference type="Proteomes" id="UP000295680">
    <property type="component" value="Unassembled WGS sequence"/>
</dbReference>
<evidence type="ECO:0000313" key="6">
    <source>
        <dbReference type="Proteomes" id="UP000295680"/>
    </source>
</evidence>
<comment type="similarity">
    <text evidence="1">Belongs to the Gfo/Idh/MocA family.</text>
</comment>
<keyword evidence="2" id="KW-0560">Oxidoreductase</keyword>
<sequence>MAAPVRMATLGCASIAWRRMLASMAAHPDVELVAVASRDRAKAERFAARFACEPVTGYDELLARDDIEAVYVPLPVMLHAEWVEHALRAGLHVLCEKPLAGCFAETERLVKLAQQLDLTLMESLMFTRHSQHHTVRELVGAGTIGEIRGLTADFGFPPRPPTDMRYHPVGGGALTEIGVYPVRTALLYLGDGVQVVGATARRDRRLGVDLSGSALLVGPDGTPAHLTWGMEHGYRSAYELWGSSGRIVVEWAYTPPASHAPVIRIEQQDRREWRTLPPDDQFGNVLTTFVRAVRTGREGDLQGEEVLRLADLMQRVRDAVVALPGGSDE</sequence>
<dbReference type="Pfam" id="PF22725">
    <property type="entry name" value="GFO_IDH_MocA_C3"/>
    <property type="match status" value="1"/>
</dbReference>
<evidence type="ECO:0000259" key="3">
    <source>
        <dbReference type="Pfam" id="PF01408"/>
    </source>
</evidence>